<gene>
    <name evidence="1" type="ORF">ACFQ4R_09250</name>
</gene>
<dbReference type="InterPro" id="IPR051166">
    <property type="entry name" value="Threonine_Synthase"/>
</dbReference>
<dbReference type="InterPro" id="IPR036052">
    <property type="entry name" value="TrpB-like_PALP_sf"/>
</dbReference>
<sequence>MTISYLTCQDLTPVTPAVAWATTANSPAIAATNIAPLAPEIQQGTDVDLLSAVLTTFQPDLTSEQAKTIAAASLAEVFSAKAHLSITSTDTSLKIAELYHQPTMTDRDLAASLYFKLFALQQQLNHDQTEPIFLANDPALLISLAHFLPETARLVGFFAPEQVHGLQRQQLAAALDKPLVKLYQLEEPITAQELELTVNKPHFQELAATNQEQLIVLDNCQFSLLMGQIFNLLKVSLAATSATEIVTTTHDFSNVLAAYYSQQLGAPISGVTVALKQMTPVARFFENGEPMLTSVAAVNLQRLLVGLTGQASPVLTATEIQDQLVDFLTIKVVDQEAALPEIRQAQSRQQITVGPEAALALAVAADSEQPQLVLAPADPYLTPDVVLAGITNHPTDKRDFEAAQILRQVIAAPMPRMITHLKSQQIQEFQAFSHAQIADELAAWLDQ</sequence>
<dbReference type="Gene3D" id="3.40.50.1100">
    <property type="match status" value="2"/>
</dbReference>
<organism evidence="1 2">
    <name type="scientific">Lapidilactobacillus gannanensis</name>
    <dbReference type="NCBI Taxonomy" id="2486002"/>
    <lineage>
        <taxon>Bacteria</taxon>
        <taxon>Bacillati</taxon>
        <taxon>Bacillota</taxon>
        <taxon>Bacilli</taxon>
        <taxon>Lactobacillales</taxon>
        <taxon>Lactobacillaceae</taxon>
        <taxon>Lapidilactobacillus</taxon>
    </lineage>
</organism>
<reference evidence="2" key="1">
    <citation type="journal article" date="2019" name="Int. J. Syst. Evol. Microbiol.">
        <title>The Global Catalogue of Microorganisms (GCM) 10K type strain sequencing project: providing services to taxonomists for standard genome sequencing and annotation.</title>
        <authorList>
            <consortium name="The Broad Institute Genomics Platform"/>
            <consortium name="The Broad Institute Genome Sequencing Center for Infectious Disease"/>
            <person name="Wu L."/>
            <person name="Ma J."/>
        </authorList>
    </citation>
    <scope>NUCLEOTIDE SEQUENCE [LARGE SCALE GENOMIC DNA]</scope>
    <source>
        <strain evidence="2">CCM 8937</strain>
    </source>
</reference>
<dbReference type="Proteomes" id="UP001597191">
    <property type="component" value="Unassembled WGS sequence"/>
</dbReference>
<dbReference type="PANTHER" id="PTHR42690">
    <property type="entry name" value="THREONINE SYNTHASE FAMILY MEMBER"/>
    <property type="match status" value="1"/>
</dbReference>
<dbReference type="SUPFAM" id="SSF53686">
    <property type="entry name" value="Tryptophan synthase beta subunit-like PLP-dependent enzymes"/>
    <property type="match status" value="1"/>
</dbReference>
<evidence type="ECO:0000313" key="1">
    <source>
        <dbReference type="EMBL" id="MFD1411770.1"/>
    </source>
</evidence>
<dbReference type="PANTHER" id="PTHR42690:SF1">
    <property type="entry name" value="THREONINE SYNTHASE-LIKE 2"/>
    <property type="match status" value="1"/>
</dbReference>
<proteinExistence type="predicted"/>
<name>A0ABW4BQ92_9LACO</name>
<protein>
    <submittedName>
        <fullName evidence="1">Uncharacterized protein</fullName>
    </submittedName>
</protein>
<evidence type="ECO:0000313" key="2">
    <source>
        <dbReference type="Proteomes" id="UP001597191"/>
    </source>
</evidence>
<dbReference type="RefSeq" id="WP_125650047.1">
    <property type="nucleotide sequence ID" value="NZ_JBHTOH010000087.1"/>
</dbReference>
<accession>A0ABW4BQ92</accession>
<keyword evidence="2" id="KW-1185">Reference proteome</keyword>
<dbReference type="EMBL" id="JBHTOH010000087">
    <property type="protein sequence ID" value="MFD1411770.1"/>
    <property type="molecule type" value="Genomic_DNA"/>
</dbReference>
<comment type="caution">
    <text evidence="1">The sequence shown here is derived from an EMBL/GenBank/DDBJ whole genome shotgun (WGS) entry which is preliminary data.</text>
</comment>